<feature type="transmembrane region" description="Helical" evidence="1">
    <location>
        <begin position="46"/>
        <end position="64"/>
    </location>
</feature>
<keyword evidence="4" id="KW-1185">Reference proteome</keyword>
<sequence length="270" mass="28272">MTRPTARPAAKRRRIPRGWVPNQHGAWAMVVAPPVVGALVAGPTGWHALLLVAWLAAYCAYFAATQWLRSGRRSRYRGPVVGYGVATALLGGTLLATHPALLRWAPVYAVLLGLSLRYAARREDRSYGNDLVTIAAAALLTVVAAGLGEPVTGWWPPGADDGAAWAATGLLAAYLVGTVPYVKSMIRERDRPGTYRLSTGYHGALVAAALVLAALGRPGGATGWALVLLAWALLLRAAVLPRRGRVRPAVIGAGEVVATLAVTAVTLAAV</sequence>
<dbReference type="RefSeq" id="WP_246802889.1">
    <property type="nucleotide sequence ID" value="NZ_BJVQ01000003.1"/>
</dbReference>
<name>A0A511F7P7_9CELL</name>
<evidence type="ECO:0000313" key="5">
    <source>
        <dbReference type="Proteomes" id="UP000564629"/>
    </source>
</evidence>
<dbReference type="Proteomes" id="UP000321723">
    <property type="component" value="Unassembled WGS sequence"/>
</dbReference>
<gene>
    <name evidence="2" type="ORF">CHO01_03980</name>
    <name evidence="3" type="ORF">HNR08_002171</name>
</gene>
<keyword evidence="1" id="KW-0812">Transmembrane</keyword>
<feature type="transmembrane region" description="Helical" evidence="1">
    <location>
        <begin position="131"/>
        <end position="151"/>
    </location>
</feature>
<keyword evidence="1" id="KW-0472">Membrane</keyword>
<feature type="transmembrane region" description="Helical" evidence="1">
    <location>
        <begin position="194"/>
        <end position="215"/>
    </location>
</feature>
<proteinExistence type="predicted"/>
<dbReference type="InterPro" id="IPR025576">
    <property type="entry name" value="YwiC"/>
</dbReference>
<organism evidence="2 4">
    <name type="scientific">Cellulomonas hominis</name>
    <dbReference type="NCBI Taxonomy" id="156981"/>
    <lineage>
        <taxon>Bacteria</taxon>
        <taxon>Bacillati</taxon>
        <taxon>Actinomycetota</taxon>
        <taxon>Actinomycetes</taxon>
        <taxon>Micrococcales</taxon>
        <taxon>Cellulomonadaceae</taxon>
        <taxon>Cellulomonas</taxon>
    </lineage>
</organism>
<evidence type="ECO:0008006" key="6">
    <source>
        <dbReference type="Google" id="ProtNLM"/>
    </source>
</evidence>
<accession>A0A511F7P7</accession>
<feature type="transmembrane region" description="Helical" evidence="1">
    <location>
        <begin position="101"/>
        <end position="119"/>
    </location>
</feature>
<dbReference type="EMBL" id="BJVQ01000003">
    <property type="protein sequence ID" value="GEL45282.1"/>
    <property type="molecule type" value="Genomic_DNA"/>
</dbReference>
<dbReference type="EMBL" id="JACHDN010000001">
    <property type="protein sequence ID" value="MBB5473435.1"/>
    <property type="molecule type" value="Genomic_DNA"/>
</dbReference>
<feature type="transmembrane region" description="Helical" evidence="1">
    <location>
        <begin position="250"/>
        <end position="269"/>
    </location>
</feature>
<feature type="transmembrane region" description="Helical" evidence="1">
    <location>
        <begin position="221"/>
        <end position="238"/>
    </location>
</feature>
<feature type="transmembrane region" description="Helical" evidence="1">
    <location>
        <begin position="21"/>
        <end position="40"/>
    </location>
</feature>
<protein>
    <recommendedName>
        <fullName evidence="6">YwiC-like protein</fullName>
    </recommendedName>
</protein>
<reference evidence="2 4" key="1">
    <citation type="submission" date="2019-07" db="EMBL/GenBank/DDBJ databases">
        <title>Whole genome shotgun sequence of Cellulomonas hominis NBRC 16055.</title>
        <authorList>
            <person name="Hosoyama A."/>
            <person name="Uohara A."/>
            <person name="Ohji S."/>
            <person name="Ichikawa N."/>
        </authorList>
    </citation>
    <scope>NUCLEOTIDE SEQUENCE [LARGE SCALE GENOMIC DNA]</scope>
    <source>
        <strain evidence="2 4">NBRC 16055</strain>
    </source>
</reference>
<evidence type="ECO:0000313" key="3">
    <source>
        <dbReference type="EMBL" id="MBB5473435.1"/>
    </source>
</evidence>
<evidence type="ECO:0000256" key="1">
    <source>
        <dbReference type="SAM" id="Phobius"/>
    </source>
</evidence>
<dbReference type="AlphaFoldDB" id="A0A511F7P7"/>
<feature type="transmembrane region" description="Helical" evidence="1">
    <location>
        <begin position="163"/>
        <end position="182"/>
    </location>
</feature>
<keyword evidence="1" id="KW-1133">Transmembrane helix</keyword>
<comment type="caution">
    <text evidence="2">The sequence shown here is derived from an EMBL/GenBank/DDBJ whole genome shotgun (WGS) entry which is preliminary data.</text>
</comment>
<feature type="transmembrane region" description="Helical" evidence="1">
    <location>
        <begin position="76"/>
        <end position="95"/>
    </location>
</feature>
<dbReference type="Proteomes" id="UP000564629">
    <property type="component" value="Unassembled WGS sequence"/>
</dbReference>
<evidence type="ECO:0000313" key="2">
    <source>
        <dbReference type="EMBL" id="GEL45282.1"/>
    </source>
</evidence>
<evidence type="ECO:0000313" key="4">
    <source>
        <dbReference type="Proteomes" id="UP000321723"/>
    </source>
</evidence>
<reference evidence="3 5" key="2">
    <citation type="submission" date="2020-08" db="EMBL/GenBank/DDBJ databases">
        <title>Sequencing the genomes of 1000 actinobacteria strains.</title>
        <authorList>
            <person name="Klenk H.-P."/>
        </authorList>
    </citation>
    <scope>NUCLEOTIDE SEQUENCE [LARGE SCALE GENOMIC DNA]</scope>
    <source>
        <strain evidence="3 5">DSM 9581</strain>
    </source>
</reference>
<dbReference type="Pfam" id="PF14256">
    <property type="entry name" value="YwiC"/>
    <property type="match status" value="1"/>
</dbReference>